<reference evidence="1 2" key="1">
    <citation type="submission" date="2018-02" db="EMBL/GenBank/DDBJ databases">
        <title>Draft genome of wild Prunus yedoensis var. nudiflora.</title>
        <authorList>
            <person name="Baek S."/>
            <person name="Kim J.-H."/>
            <person name="Choi K."/>
            <person name="Kim G.-B."/>
            <person name="Cho A."/>
            <person name="Jang H."/>
            <person name="Shin C.-H."/>
            <person name="Yu H.-J."/>
            <person name="Mun J.-H."/>
        </authorList>
    </citation>
    <scope>NUCLEOTIDE SEQUENCE [LARGE SCALE GENOMIC DNA]</scope>
    <source>
        <strain evidence="2">cv. Jeju island</strain>
        <tissue evidence="1">Leaf</tissue>
    </source>
</reference>
<evidence type="ECO:0000313" key="2">
    <source>
        <dbReference type="Proteomes" id="UP000250321"/>
    </source>
</evidence>
<name>A0A314YRR5_PRUYE</name>
<dbReference type="Proteomes" id="UP000250321">
    <property type="component" value="Unassembled WGS sequence"/>
</dbReference>
<dbReference type="AlphaFoldDB" id="A0A314YRR5"/>
<gene>
    <name evidence="1" type="ORF">Pyn_26689</name>
</gene>
<keyword evidence="2" id="KW-1185">Reference proteome</keyword>
<organism evidence="1 2">
    <name type="scientific">Prunus yedoensis var. nudiflora</name>
    <dbReference type="NCBI Taxonomy" id="2094558"/>
    <lineage>
        <taxon>Eukaryota</taxon>
        <taxon>Viridiplantae</taxon>
        <taxon>Streptophyta</taxon>
        <taxon>Embryophyta</taxon>
        <taxon>Tracheophyta</taxon>
        <taxon>Spermatophyta</taxon>
        <taxon>Magnoliopsida</taxon>
        <taxon>eudicotyledons</taxon>
        <taxon>Gunneridae</taxon>
        <taxon>Pentapetalae</taxon>
        <taxon>rosids</taxon>
        <taxon>fabids</taxon>
        <taxon>Rosales</taxon>
        <taxon>Rosaceae</taxon>
        <taxon>Amygdaloideae</taxon>
        <taxon>Amygdaleae</taxon>
        <taxon>Prunus</taxon>
    </lineage>
</organism>
<evidence type="ECO:0000313" key="1">
    <source>
        <dbReference type="EMBL" id="PQQ07704.1"/>
    </source>
</evidence>
<accession>A0A314YRR5</accession>
<dbReference type="EMBL" id="PJQY01000825">
    <property type="protein sequence ID" value="PQQ07704.1"/>
    <property type="molecule type" value="Genomic_DNA"/>
</dbReference>
<protein>
    <submittedName>
        <fullName evidence="1">Uncharacterized protein</fullName>
    </submittedName>
</protein>
<sequence>MEYHVSLTHSHPPTLPAWQFQLNLSSLRCLQSAEKQGRIQTTQHQCPGHSIDGTVRFLWQNVP</sequence>
<proteinExistence type="predicted"/>
<comment type="caution">
    <text evidence="1">The sequence shown here is derived from an EMBL/GenBank/DDBJ whole genome shotgun (WGS) entry which is preliminary data.</text>
</comment>